<reference evidence="7 8" key="1">
    <citation type="submission" date="2021-03" db="EMBL/GenBank/DDBJ databases">
        <title>Thiomicrorhabdus sp.nov.,novel sulfur-oxidizing bacteria isolated from coastal sediment.</title>
        <authorList>
            <person name="Liu X."/>
        </authorList>
    </citation>
    <scope>NUCLEOTIDE SEQUENCE [LARGE SCALE GENOMIC DNA]</scope>
    <source>
        <strain evidence="7 8">6S2-11</strain>
    </source>
</reference>
<dbReference type="PROSITE" id="PS00170">
    <property type="entry name" value="CSA_PPIASE_1"/>
    <property type="match status" value="1"/>
</dbReference>
<comment type="catalytic activity">
    <reaction evidence="5">
        <text>[protein]-peptidylproline (omega=180) = [protein]-peptidylproline (omega=0)</text>
        <dbReference type="Rhea" id="RHEA:16237"/>
        <dbReference type="Rhea" id="RHEA-COMP:10747"/>
        <dbReference type="Rhea" id="RHEA-COMP:10748"/>
        <dbReference type="ChEBI" id="CHEBI:83833"/>
        <dbReference type="ChEBI" id="CHEBI:83834"/>
        <dbReference type="EC" id="5.2.1.8"/>
    </reaction>
</comment>
<dbReference type="InterPro" id="IPR024936">
    <property type="entry name" value="Cyclophilin-type_PPIase"/>
</dbReference>
<dbReference type="PROSITE" id="PS50072">
    <property type="entry name" value="CSA_PPIASE_2"/>
    <property type="match status" value="1"/>
</dbReference>
<evidence type="ECO:0000256" key="3">
    <source>
        <dbReference type="ARBA" id="ARBA00023110"/>
    </source>
</evidence>
<evidence type="ECO:0000259" key="6">
    <source>
        <dbReference type="PROSITE" id="PS50072"/>
    </source>
</evidence>
<evidence type="ECO:0000313" key="7">
    <source>
        <dbReference type="EMBL" id="MBO1926007.1"/>
    </source>
</evidence>
<comment type="similarity">
    <text evidence="2 5">Belongs to the cyclophilin-type PPIase family.</text>
</comment>
<sequence length="195" mass="21014">MTRRLFLTLKAVTLGALLSFSFNATAQTENPQVLLETSKGNITLELNANKAPKSVANFLGYVNSGYYDGLIFHRVINGFMIQGGGLDGSMKKKPSKAPIINEADNGLSNDRGTIAMARTGDPHSATSQFFINHKDNNFLNHTGKNSRGWGYAVFGKVTQGMDVVDAIAKVSTTRVNGRGDVPAKPIIIIKASQIK</sequence>
<feature type="domain" description="PPIase cyclophilin-type" evidence="6">
    <location>
        <begin position="40"/>
        <end position="193"/>
    </location>
</feature>
<protein>
    <recommendedName>
        <fullName evidence="5">Peptidyl-prolyl cis-trans isomerase</fullName>
        <shortName evidence="5">PPIase</shortName>
        <ecNumber evidence="5">5.2.1.8</ecNumber>
    </recommendedName>
</protein>
<keyword evidence="3 5" id="KW-0697">Rotamase</keyword>
<dbReference type="EMBL" id="JAGETV010000001">
    <property type="protein sequence ID" value="MBO1926007.1"/>
    <property type="molecule type" value="Genomic_DNA"/>
</dbReference>
<comment type="caution">
    <text evidence="7">The sequence shown here is derived from an EMBL/GenBank/DDBJ whole genome shotgun (WGS) entry which is preliminary data.</text>
</comment>
<evidence type="ECO:0000256" key="4">
    <source>
        <dbReference type="ARBA" id="ARBA00023235"/>
    </source>
</evidence>
<dbReference type="Pfam" id="PF00160">
    <property type="entry name" value="Pro_isomerase"/>
    <property type="match status" value="1"/>
</dbReference>
<evidence type="ECO:0000256" key="5">
    <source>
        <dbReference type="RuleBase" id="RU363019"/>
    </source>
</evidence>
<dbReference type="InterPro" id="IPR044665">
    <property type="entry name" value="E_coli_cyclophilin_A-like"/>
</dbReference>
<keyword evidence="4 5" id="KW-0413">Isomerase</keyword>
<comment type="function">
    <text evidence="1 5">PPIases accelerate the folding of proteins. It catalyzes the cis-trans isomerization of proline imidic peptide bonds in oligopeptides.</text>
</comment>
<dbReference type="PIRSF" id="PIRSF001467">
    <property type="entry name" value="Peptidylpro_ismrse"/>
    <property type="match status" value="1"/>
</dbReference>
<dbReference type="PRINTS" id="PR00153">
    <property type="entry name" value="CSAPPISMRASE"/>
</dbReference>
<dbReference type="EC" id="5.2.1.8" evidence="5"/>
<gene>
    <name evidence="7" type="ORF">J3998_00325</name>
</gene>
<evidence type="ECO:0000313" key="8">
    <source>
        <dbReference type="Proteomes" id="UP000664835"/>
    </source>
</evidence>
<dbReference type="InterPro" id="IPR002130">
    <property type="entry name" value="Cyclophilin-type_PPIase_dom"/>
</dbReference>
<organism evidence="7 8">
    <name type="scientific">Thiomicrorhabdus marina</name>
    <dbReference type="NCBI Taxonomy" id="2818442"/>
    <lineage>
        <taxon>Bacteria</taxon>
        <taxon>Pseudomonadati</taxon>
        <taxon>Pseudomonadota</taxon>
        <taxon>Gammaproteobacteria</taxon>
        <taxon>Thiotrichales</taxon>
        <taxon>Piscirickettsiaceae</taxon>
        <taxon>Thiomicrorhabdus</taxon>
    </lineage>
</organism>
<evidence type="ECO:0000256" key="2">
    <source>
        <dbReference type="ARBA" id="ARBA00007365"/>
    </source>
</evidence>
<evidence type="ECO:0000256" key="1">
    <source>
        <dbReference type="ARBA" id="ARBA00002388"/>
    </source>
</evidence>
<keyword evidence="5" id="KW-0732">Signal</keyword>
<name>A0ABS3Q119_9GAMM</name>
<dbReference type="InterPro" id="IPR029000">
    <property type="entry name" value="Cyclophilin-like_dom_sf"/>
</dbReference>
<dbReference type="Gene3D" id="2.40.100.10">
    <property type="entry name" value="Cyclophilin-like"/>
    <property type="match status" value="1"/>
</dbReference>
<feature type="chain" id="PRO_5045003467" description="Peptidyl-prolyl cis-trans isomerase" evidence="5">
    <location>
        <begin position="27"/>
        <end position="195"/>
    </location>
</feature>
<dbReference type="Proteomes" id="UP000664835">
    <property type="component" value="Unassembled WGS sequence"/>
</dbReference>
<feature type="signal peptide" evidence="5">
    <location>
        <begin position="1"/>
        <end position="26"/>
    </location>
</feature>
<dbReference type="GO" id="GO:0016853">
    <property type="term" value="F:isomerase activity"/>
    <property type="evidence" value="ECO:0007669"/>
    <property type="project" value="UniProtKB-KW"/>
</dbReference>
<dbReference type="SUPFAM" id="SSF50891">
    <property type="entry name" value="Cyclophilin-like"/>
    <property type="match status" value="1"/>
</dbReference>
<dbReference type="PANTHER" id="PTHR43246">
    <property type="entry name" value="PEPTIDYL-PROLYL CIS-TRANS ISOMERASE CYP38, CHLOROPLASTIC"/>
    <property type="match status" value="1"/>
</dbReference>
<accession>A0ABS3Q119</accession>
<dbReference type="InterPro" id="IPR020892">
    <property type="entry name" value="Cyclophilin-type_PPIase_CS"/>
</dbReference>
<dbReference type="RefSeq" id="WP_208146122.1">
    <property type="nucleotide sequence ID" value="NZ_JAGETV010000001.1"/>
</dbReference>
<dbReference type="CDD" id="cd01920">
    <property type="entry name" value="cyclophilin_EcCYP_like"/>
    <property type="match status" value="1"/>
</dbReference>
<keyword evidence="8" id="KW-1185">Reference proteome</keyword>
<proteinExistence type="inferred from homology"/>